<dbReference type="AlphaFoldDB" id="A0AB39Z1P8"/>
<proteinExistence type="predicted"/>
<keyword evidence="2" id="KW-1185">Reference proteome</keyword>
<dbReference type="GeneID" id="108007441"/>
<feature type="compositionally biased region" description="Basic residues" evidence="1">
    <location>
        <begin position="31"/>
        <end position="41"/>
    </location>
</feature>
<evidence type="ECO:0000256" key="1">
    <source>
        <dbReference type="SAM" id="MobiDB-lite"/>
    </source>
</evidence>
<evidence type="ECO:0000313" key="2">
    <source>
        <dbReference type="Proteomes" id="UP001652628"/>
    </source>
</evidence>
<gene>
    <name evidence="3" type="primary">LOC108007441</name>
</gene>
<dbReference type="RefSeq" id="XP_016926591.1">
    <property type="nucleotide sequence ID" value="XM_017071102.4"/>
</dbReference>
<reference evidence="3" key="1">
    <citation type="submission" date="2025-08" db="UniProtKB">
        <authorList>
            <consortium name="RefSeq"/>
        </authorList>
    </citation>
    <scope>IDENTIFICATION</scope>
</reference>
<accession>A0AB39Z1P8</accession>
<feature type="region of interest" description="Disordered" evidence="1">
    <location>
        <begin position="19"/>
        <end position="56"/>
    </location>
</feature>
<dbReference type="Proteomes" id="UP001652628">
    <property type="component" value="Chromosome 3"/>
</dbReference>
<protein>
    <submittedName>
        <fullName evidence="3">Uncharacterized protein</fullName>
    </submittedName>
</protein>
<sequence length="253" mass="28823">MPVRLSSARSLNNKWIDCPPLHHPQQTQHPQHPRHALRPPRRPPTPTPPSPKLQLQPHSPLPVFQPVLLLVLLLILAPAPALCKDENCTFLEGYILQFVCHGTYVEEMRLQYKDRIPAIGTPYAIWKRSDTHDPSYLLISFYDSQLFNCYTVVMNSGKFYCDGRNFIEPNTEAARLHCINFPFHYTTHLYDACSKKPSEEGSPPISVAIAYMKDNIRRTDGAGHRLQCPAVVPLLVTTIPFLLSRYFGILLCQ</sequence>
<feature type="compositionally biased region" description="Pro residues" evidence="1">
    <location>
        <begin position="42"/>
        <end position="51"/>
    </location>
</feature>
<evidence type="ECO:0000313" key="3">
    <source>
        <dbReference type="RefSeq" id="XP_016926591.1"/>
    </source>
</evidence>
<organism evidence="2 3">
    <name type="scientific">Drosophila suzukii</name>
    <name type="common">Spotted-wing drosophila fruit fly</name>
    <dbReference type="NCBI Taxonomy" id="28584"/>
    <lineage>
        <taxon>Eukaryota</taxon>
        <taxon>Metazoa</taxon>
        <taxon>Ecdysozoa</taxon>
        <taxon>Arthropoda</taxon>
        <taxon>Hexapoda</taxon>
        <taxon>Insecta</taxon>
        <taxon>Pterygota</taxon>
        <taxon>Neoptera</taxon>
        <taxon>Endopterygota</taxon>
        <taxon>Diptera</taxon>
        <taxon>Brachycera</taxon>
        <taxon>Muscomorpha</taxon>
        <taxon>Ephydroidea</taxon>
        <taxon>Drosophilidae</taxon>
        <taxon>Drosophila</taxon>
        <taxon>Sophophora</taxon>
    </lineage>
</organism>
<name>A0AB39Z1P8_DROSZ</name>